<dbReference type="InterPro" id="IPR037523">
    <property type="entry name" value="VOC_core"/>
</dbReference>
<dbReference type="AlphaFoldDB" id="A0A1X1YVB6"/>
<proteinExistence type="predicted"/>
<dbReference type="OrthoDB" id="8018325at2"/>
<keyword evidence="2" id="KW-1185">Reference proteome</keyword>
<dbReference type="SUPFAM" id="SSF54593">
    <property type="entry name" value="Glyoxalase/Bleomycin resistance protein/Dihydroxybiphenyl dioxygenase"/>
    <property type="match status" value="1"/>
</dbReference>
<protein>
    <submittedName>
        <fullName evidence="1">Uncharacterized protein</fullName>
    </submittedName>
</protein>
<sequence>MTVYPAQRTTHWPVQLASIGAIRFARRSPNFAETVRFYRELVGLPLYETFESSYGSNGAIFGLPSWNLTLEIVEAVSQTGDTVPVDHHEQLCLYFPDEDARQAATARLQASGLTPVKPQHPYWEATGAVTYRDPDGREVVFAPFVYGVNEPGDSAASGKHEFPSA</sequence>
<dbReference type="KEGG" id="mlj:MLAC_04070"/>
<dbReference type="EMBL" id="AP022581">
    <property type="protein sequence ID" value="BBX95113.1"/>
    <property type="molecule type" value="Genomic_DNA"/>
</dbReference>
<dbReference type="InterPro" id="IPR058998">
    <property type="entry name" value="YycE-like_N"/>
</dbReference>
<dbReference type="InterPro" id="IPR029068">
    <property type="entry name" value="Glyas_Bleomycin-R_OHBP_Dase"/>
</dbReference>
<organism evidence="1 2">
    <name type="scientific">Mycobacterium lacus</name>
    <dbReference type="NCBI Taxonomy" id="169765"/>
    <lineage>
        <taxon>Bacteria</taxon>
        <taxon>Bacillati</taxon>
        <taxon>Actinomycetota</taxon>
        <taxon>Actinomycetes</taxon>
        <taxon>Mycobacteriales</taxon>
        <taxon>Mycobacteriaceae</taxon>
        <taxon>Mycobacterium</taxon>
    </lineage>
</organism>
<dbReference type="CDD" id="cd06587">
    <property type="entry name" value="VOC"/>
    <property type="match status" value="1"/>
</dbReference>
<evidence type="ECO:0000313" key="1">
    <source>
        <dbReference type="EMBL" id="BBX95113.1"/>
    </source>
</evidence>
<dbReference type="PROSITE" id="PS51819">
    <property type="entry name" value="VOC"/>
    <property type="match status" value="1"/>
</dbReference>
<dbReference type="Gene3D" id="3.10.180.10">
    <property type="entry name" value="2,3-Dihydroxybiphenyl 1,2-Dioxygenase, domain 1"/>
    <property type="match status" value="1"/>
</dbReference>
<dbReference type="Pfam" id="PF22658">
    <property type="entry name" value="YycE-like_N"/>
    <property type="match status" value="1"/>
</dbReference>
<dbReference type="STRING" id="169765.AWC15_11935"/>
<reference evidence="1 2" key="1">
    <citation type="journal article" date="2019" name="Emerg. Microbes Infect.">
        <title>Comprehensive subspecies identification of 175 nontuberculous mycobacteria species based on 7547 genomic profiles.</title>
        <authorList>
            <person name="Matsumoto Y."/>
            <person name="Kinjo T."/>
            <person name="Motooka D."/>
            <person name="Nabeya D."/>
            <person name="Jung N."/>
            <person name="Uechi K."/>
            <person name="Horii T."/>
            <person name="Iida T."/>
            <person name="Fujita J."/>
            <person name="Nakamura S."/>
        </authorList>
    </citation>
    <scope>NUCLEOTIDE SEQUENCE [LARGE SCALE GENOMIC DNA]</scope>
    <source>
        <strain evidence="1 2">JCM 15657</strain>
    </source>
</reference>
<dbReference type="RefSeq" id="WP_085156107.1">
    <property type="nucleotide sequence ID" value="NZ_AP022581.1"/>
</dbReference>
<gene>
    <name evidence="1" type="ORF">MLAC_04070</name>
</gene>
<evidence type="ECO:0000313" key="2">
    <source>
        <dbReference type="Proteomes" id="UP000466396"/>
    </source>
</evidence>
<name>A0A1X1YVB6_9MYCO</name>
<dbReference type="InterPro" id="IPR058997">
    <property type="entry name" value="YycE-like_C"/>
</dbReference>
<dbReference type="Proteomes" id="UP000466396">
    <property type="component" value="Chromosome"/>
</dbReference>
<dbReference type="Pfam" id="PF22659">
    <property type="entry name" value="YycE-like_C"/>
    <property type="match status" value="1"/>
</dbReference>
<accession>A0A1X1YVB6</accession>